<evidence type="ECO:0000313" key="12">
    <source>
        <dbReference type="Proteomes" id="UP000015241"/>
    </source>
</evidence>
<feature type="transmembrane region" description="Helical" evidence="9">
    <location>
        <begin position="783"/>
        <end position="810"/>
    </location>
</feature>
<dbReference type="InterPro" id="IPR003439">
    <property type="entry name" value="ABC_transporter-like_ATP-bd"/>
</dbReference>
<dbReference type="Pfam" id="PF00005">
    <property type="entry name" value="ABC_tran"/>
    <property type="match status" value="1"/>
</dbReference>
<feature type="transmembrane region" description="Helical" evidence="9">
    <location>
        <begin position="738"/>
        <end position="762"/>
    </location>
</feature>
<dbReference type="eggNOG" id="KOG0061">
    <property type="taxonomic scope" value="Eukaryota"/>
</dbReference>
<accession>S8FYW1</accession>
<dbReference type="GO" id="GO:0016887">
    <property type="term" value="F:ATP hydrolysis activity"/>
    <property type="evidence" value="ECO:0007669"/>
    <property type="project" value="InterPro"/>
</dbReference>
<feature type="transmembrane region" description="Helical" evidence="9">
    <location>
        <begin position="706"/>
        <end position="726"/>
    </location>
</feature>
<evidence type="ECO:0000256" key="3">
    <source>
        <dbReference type="ARBA" id="ARBA00022692"/>
    </source>
</evidence>
<protein>
    <recommendedName>
        <fullName evidence="10">ABC transporter domain-containing protein</fullName>
    </recommendedName>
</protein>
<dbReference type="GO" id="GO:0016020">
    <property type="term" value="C:membrane"/>
    <property type="evidence" value="ECO:0007669"/>
    <property type="project" value="UniProtKB-SubCell"/>
</dbReference>
<dbReference type="PROSITE" id="PS01186">
    <property type="entry name" value="EGF_2"/>
    <property type="match status" value="1"/>
</dbReference>
<dbReference type="AlphaFoldDB" id="S8FYW1"/>
<keyword evidence="5" id="KW-0067">ATP-binding</keyword>
<evidence type="ECO:0000256" key="2">
    <source>
        <dbReference type="ARBA" id="ARBA00022448"/>
    </source>
</evidence>
<reference evidence="11 12" key="1">
    <citation type="journal article" date="2012" name="Science">
        <title>The Paleozoic origin of enzymatic lignin decomposition reconstructed from 31 fungal genomes.</title>
        <authorList>
            <person name="Floudas D."/>
            <person name="Binder M."/>
            <person name="Riley R."/>
            <person name="Barry K."/>
            <person name="Blanchette R.A."/>
            <person name="Henrissat B."/>
            <person name="Martinez A.T."/>
            <person name="Otillar R."/>
            <person name="Spatafora J.W."/>
            <person name="Yadav J.S."/>
            <person name="Aerts A."/>
            <person name="Benoit I."/>
            <person name="Boyd A."/>
            <person name="Carlson A."/>
            <person name="Copeland A."/>
            <person name="Coutinho P.M."/>
            <person name="de Vries R.P."/>
            <person name="Ferreira P."/>
            <person name="Findley K."/>
            <person name="Foster B."/>
            <person name="Gaskell J."/>
            <person name="Glotzer D."/>
            <person name="Gorecki P."/>
            <person name="Heitman J."/>
            <person name="Hesse C."/>
            <person name="Hori C."/>
            <person name="Igarashi K."/>
            <person name="Jurgens J.A."/>
            <person name="Kallen N."/>
            <person name="Kersten P."/>
            <person name="Kohler A."/>
            <person name="Kuees U."/>
            <person name="Kumar T.K.A."/>
            <person name="Kuo A."/>
            <person name="LaButti K."/>
            <person name="Larrondo L.F."/>
            <person name="Lindquist E."/>
            <person name="Ling A."/>
            <person name="Lombard V."/>
            <person name="Lucas S."/>
            <person name="Lundell T."/>
            <person name="Martin R."/>
            <person name="McLaughlin D.J."/>
            <person name="Morgenstern I."/>
            <person name="Morin E."/>
            <person name="Murat C."/>
            <person name="Nagy L.G."/>
            <person name="Nolan M."/>
            <person name="Ohm R.A."/>
            <person name="Patyshakuliyeva A."/>
            <person name="Rokas A."/>
            <person name="Ruiz-Duenas F.J."/>
            <person name="Sabat G."/>
            <person name="Salamov A."/>
            <person name="Samejima M."/>
            <person name="Schmutz J."/>
            <person name="Slot J.C."/>
            <person name="St John F."/>
            <person name="Stenlid J."/>
            <person name="Sun H."/>
            <person name="Sun S."/>
            <person name="Syed K."/>
            <person name="Tsang A."/>
            <person name="Wiebenga A."/>
            <person name="Young D."/>
            <person name="Pisabarro A."/>
            <person name="Eastwood D.C."/>
            <person name="Martin F."/>
            <person name="Cullen D."/>
            <person name="Grigoriev I.V."/>
            <person name="Hibbett D.S."/>
        </authorList>
    </citation>
    <scope>NUCLEOTIDE SEQUENCE</scope>
    <source>
        <strain evidence="12">FP-58527</strain>
    </source>
</reference>
<dbReference type="InParanoid" id="S8FYW1"/>
<sequence>MAANCENYGVVNGSSCGCPTGFGGANCSQPACGGTIFQGSGRSLANWDSGLLPNITGCGCEDGWTGTGCNVCKTASSCQSAYSSAGYSLSSSALSSGTNETLVCNADARVYAAGQLSCAVNNPTLQALFPLTSNLNILRTLNPSLTPVPNVTGFGSAGSVYAQLLYAGVEQFYCSAHSCAQSLDNSTGGADWTCADLACTCVANATFCSGEETLTGIIDGLSGQLTISCGAPGSDGTASCAFKQATVDSVFGSGGLTLTGCVFGECVAQNVIDDVKNNRTGSGGLGGKDKSLSGGVIAGLAVVGGLILLALLVLVYGFWAQRRARKAGPRSSVQSGGVTVEWSDLSYFVPQNGSGWFGTTLRNRRSRRDLSNQKVVLDSVSGRVRPGEIMAVMGPSGAGKTTMIEILAGKHKSGCTTGVVCFPSTDGSSRAPRIGFVPQQDILPPMLTVHEALLFAARLRLPEAVPDTEKRARVDALIAQLGLAHIRDTRIGDGERRGISGGEMRRVSIGLELVARPDVLILDEPTSGLDSVSAKKVGEVLRALAHDKENPTAVIASIHQPSSQLFQCFDNIILLSHGRALYHGPGGLAPAEYFSSRGIPYTTGYNVADYLLDVASDPPVGLFHSGGSPGSPSRSEEDKPRHRNGSGSNVDVEKAAATGMPVLSLTQSGRAGQTRKAHSGRYATTFLTQLEVLSGREWMILRRDKTLFLAHIMVSCVLGVFVGGLYYKTGITIAGFQSRVGCLFFLGALIAFSSLSALYNIVEIRPLFMRERSAAYYSPTAWLLSRFVFDVIPLRVIPTIIVSSITYWMVGLAHDAAHFFKFLFILVLYTLVMTLFNFLLACLFRNGGIAILLSALLALYQMTYAGFFVHLDNIPPVLRWLQWLCPLHYNLEALSVNEVGSGLMIDDSLDGVPVNVSASLIMETLFGFGEGNYYRDVLVLFAFIAGFGVMVIGTVWLKLRERR</sequence>
<evidence type="ECO:0000256" key="8">
    <source>
        <dbReference type="SAM" id="MobiDB-lite"/>
    </source>
</evidence>
<dbReference type="HOGENOM" id="CLU_000604_57_1_1"/>
<feature type="region of interest" description="Disordered" evidence="8">
    <location>
        <begin position="622"/>
        <end position="651"/>
    </location>
</feature>
<keyword evidence="6 9" id="KW-1133">Transmembrane helix</keyword>
<dbReference type="InterPro" id="IPR027417">
    <property type="entry name" value="P-loop_NTPase"/>
</dbReference>
<feature type="domain" description="ABC transporter" evidence="10">
    <location>
        <begin position="361"/>
        <end position="602"/>
    </location>
</feature>
<dbReference type="InterPro" id="IPR013525">
    <property type="entry name" value="ABC2_TM"/>
</dbReference>
<feature type="transmembrane region" description="Helical" evidence="9">
    <location>
        <begin position="851"/>
        <end position="871"/>
    </location>
</feature>
<evidence type="ECO:0000256" key="4">
    <source>
        <dbReference type="ARBA" id="ARBA00022741"/>
    </source>
</evidence>
<dbReference type="InterPro" id="IPR050352">
    <property type="entry name" value="ABCG_transporters"/>
</dbReference>
<dbReference type="InterPro" id="IPR003593">
    <property type="entry name" value="AAA+_ATPase"/>
</dbReference>
<feature type="transmembrane region" description="Helical" evidence="9">
    <location>
        <begin position="296"/>
        <end position="319"/>
    </location>
</feature>
<dbReference type="OrthoDB" id="66620at2759"/>
<evidence type="ECO:0000313" key="11">
    <source>
        <dbReference type="EMBL" id="EPT06266.1"/>
    </source>
</evidence>
<dbReference type="InterPro" id="IPR017871">
    <property type="entry name" value="ABC_transporter-like_CS"/>
</dbReference>
<keyword evidence="7 9" id="KW-0472">Membrane</keyword>
<dbReference type="STRING" id="743788.S8FYW1"/>
<organism evidence="11 12">
    <name type="scientific">Fomitopsis schrenkii</name>
    <name type="common">Brown rot fungus</name>
    <dbReference type="NCBI Taxonomy" id="2126942"/>
    <lineage>
        <taxon>Eukaryota</taxon>
        <taxon>Fungi</taxon>
        <taxon>Dikarya</taxon>
        <taxon>Basidiomycota</taxon>
        <taxon>Agaricomycotina</taxon>
        <taxon>Agaricomycetes</taxon>
        <taxon>Polyporales</taxon>
        <taxon>Fomitopsis</taxon>
    </lineage>
</organism>
<dbReference type="PROSITE" id="PS00022">
    <property type="entry name" value="EGF_1"/>
    <property type="match status" value="1"/>
</dbReference>
<evidence type="ECO:0000259" key="10">
    <source>
        <dbReference type="PROSITE" id="PS50893"/>
    </source>
</evidence>
<dbReference type="InterPro" id="IPR000742">
    <property type="entry name" value="EGF"/>
</dbReference>
<dbReference type="PANTHER" id="PTHR48041:SF139">
    <property type="entry name" value="PROTEIN SCARLET"/>
    <property type="match status" value="1"/>
</dbReference>
<evidence type="ECO:0000256" key="9">
    <source>
        <dbReference type="SAM" id="Phobius"/>
    </source>
</evidence>
<dbReference type="Pfam" id="PF01061">
    <property type="entry name" value="ABC2_membrane"/>
    <property type="match status" value="1"/>
</dbReference>
<keyword evidence="4" id="KW-0547">Nucleotide-binding</keyword>
<dbReference type="Pfam" id="PF19055">
    <property type="entry name" value="ABC2_membrane_7"/>
    <property type="match status" value="1"/>
</dbReference>
<dbReference type="Gene3D" id="3.40.50.300">
    <property type="entry name" value="P-loop containing nucleotide triphosphate hydrolases"/>
    <property type="match status" value="1"/>
</dbReference>
<dbReference type="SUPFAM" id="SSF52540">
    <property type="entry name" value="P-loop containing nucleoside triphosphate hydrolases"/>
    <property type="match status" value="1"/>
</dbReference>
<evidence type="ECO:0000256" key="5">
    <source>
        <dbReference type="ARBA" id="ARBA00022840"/>
    </source>
</evidence>
<evidence type="ECO:0000256" key="1">
    <source>
        <dbReference type="ARBA" id="ARBA00004141"/>
    </source>
</evidence>
<dbReference type="PROSITE" id="PS50893">
    <property type="entry name" value="ABC_TRANSPORTER_2"/>
    <property type="match status" value="1"/>
</dbReference>
<comment type="subcellular location">
    <subcellularLocation>
        <location evidence="1">Membrane</location>
        <topology evidence="1">Multi-pass membrane protein</topology>
    </subcellularLocation>
</comment>
<evidence type="ECO:0000256" key="6">
    <source>
        <dbReference type="ARBA" id="ARBA00022989"/>
    </source>
</evidence>
<feature type="transmembrane region" description="Helical" evidence="9">
    <location>
        <begin position="822"/>
        <end position="844"/>
    </location>
</feature>
<keyword evidence="3 9" id="KW-0812">Transmembrane</keyword>
<dbReference type="PANTHER" id="PTHR48041">
    <property type="entry name" value="ABC TRANSPORTER G FAMILY MEMBER 28"/>
    <property type="match status" value="1"/>
</dbReference>
<dbReference type="GO" id="GO:0140359">
    <property type="term" value="F:ABC-type transporter activity"/>
    <property type="evidence" value="ECO:0007669"/>
    <property type="project" value="InterPro"/>
</dbReference>
<keyword evidence="12" id="KW-1185">Reference proteome</keyword>
<dbReference type="EMBL" id="KE504122">
    <property type="protein sequence ID" value="EPT06266.1"/>
    <property type="molecule type" value="Genomic_DNA"/>
</dbReference>
<dbReference type="Proteomes" id="UP000015241">
    <property type="component" value="Unassembled WGS sequence"/>
</dbReference>
<name>S8FYW1_FOMSC</name>
<evidence type="ECO:0000256" key="7">
    <source>
        <dbReference type="ARBA" id="ARBA00023136"/>
    </source>
</evidence>
<proteinExistence type="predicted"/>
<dbReference type="InterPro" id="IPR043926">
    <property type="entry name" value="ABCG_dom"/>
</dbReference>
<gene>
    <name evidence="11" type="ORF">FOMPIDRAFT_1034176</name>
</gene>
<feature type="transmembrane region" description="Helical" evidence="9">
    <location>
        <begin position="937"/>
        <end position="957"/>
    </location>
</feature>
<dbReference type="GO" id="GO:0005524">
    <property type="term" value="F:ATP binding"/>
    <property type="evidence" value="ECO:0007669"/>
    <property type="project" value="UniProtKB-KW"/>
</dbReference>
<dbReference type="SMART" id="SM00382">
    <property type="entry name" value="AAA"/>
    <property type="match status" value="1"/>
</dbReference>
<keyword evidence="2" id="KW-0813">Transport</keyword>
<dbReference type="PROSITE" id="PS00211">
    <property type="entry name" value="ABC_TRANSPORTER_1"/>
    <property type="match status" value="1"/>
</dbReference>